<organism evidence="1 2">
    <name type="scientific">Candidatus Wirthbacteria bacterium CG2_30_54_11</name>
    <dbReference type="NCBI Taxonomy" id="1817892"/>
    <lineage>
        <taxon>Bacteria</taxon>
        <taxon>Candidatus Wirthbacteria</taxon>
    </lineage>
</organism>
<dbReference type="Proteomes" id="UP000183245">
    <property type="component" value="Unassembled WGS sequence"/>
</dbReference>
<evidence type="ECO:0000313" key="1">
    <source>
        <dbReference type="EMBL" id="OIQ00429.1"/>
    </source>
</evidence>
<dbReference type="Pfam" id="PF05635">
    <property type="entry name" value="23S_rRNA_IVP"/>
    <property type="match status" value="1"/>
</dbReference>
<sequence length="117" mass="13374">MDKSYKDLIVWQKAIDLVTDIYQVTKHFPKDELYGLTSQIRRSAVSIPSNIAEGECRQSSKELGQFLSIAWGSCAELETQLLIASRLGYLEAERYLKLDSLRQEISKMIFALRKSLS</sequence>
<dbReference type="InterPro" id="IPR036583">
    <property type="entry name" value="23S_rRNA_IVS_sf"/>
</dbReference>
<dbReference type="CDD" id="cd16377">
    <property type="entry name" value="23S_rRNA_IVP_like"/>
    <property type="match status" value="1"/>
</dbReference>
<dbReference type="SUPFAM" id="SSF158446">
    <property type="entry name" value="IVS-encoded protein-like"/>
    <property type="match status" value="1"/>
</dbReference>
<gene>
    <name evidence="1" type="ORF">AUK40_00175</name>
</gene>
<evidence type="ECO:0000313" key="2">
    <source>
        <dbReference type="Proteomes" id="UP000183245"/>
    </source>
</evidence>
<dbReference type="InterPro" id="IPR012657">
    <property type="entry name" value="23S_rRNA-intervening_sequence"/>
</dbReference>
<accession>A0A1J5ITJ4</accession>
<comment type="caution">
    <text evidence="1">The sequence shown here is derived from an EMBL/GenBank/DDBJ whole genome shotgun (WGS) entry which is preliminary data.</text>
</comment>
<dbReference type="PANTHER" id="PTHR38471">
    <property type="entry name" value="FOUR HELIX BUNDLE PROTEIN"/>
    <property type="match status" value="1"/>
</dbReference>
<dbReference type="NCBIfam" id="TIGR02436">
    <property type="entry name" value="four helix bundle protein"/>
    <property type="match status" value="1"/>
</dbReference>
<proteinExistence type="predicted"/>
<reference evidence="1 2" key="1">
    <citation type="journal article" date="2016" name="Environ. Microbiol.">
        <title>Genomic resolution of a cold subsurface aquifer community provides metabolic insights for novel microbes adapted to high CO concentrations.</title>
        <authorList>
            <person name="Probst A.J."/>
            <person name="Castelle C.J."/>
            <person name="Singh A."/>
            <person name="Brown C.T."/>
            <person name="Anantharaman K."/>
            <person name="Sharon I."/>
            <person name="Hug L.A."/>
            <person name="Burstein D."/>
            <person name="Emerson J.B."/>
            <person name="Thomas B.C."/>
            <person name="Banfield J.F."/>
        </authorList>
    </citation>
    <scope>NUCLEOTIDE SEQUENCE [LARGE SCALE GENOMIC DNA]</scope>
    <source>
        <strain evidence="1">CG2_30_54_11</strain>
    </source>
</reference>
<dbReference type="NCBIfam" id="NF008911">
    <property type="entry name" value="PRK12275.1-2"/>
    <property type="match status" value="1"/>
</dbReference>
<dbReference type="Gene3D" id="1.20.1440.60">
    <property type="entry name" value="23S rRNA-intervening sequence"/>
    <property type="match status" value="1"/>
</dbReference>
<dbReference type="STRING" id="1817892.AUK40_00175"/>
<dbReference type="EMBL" id="MNZT01000003">
    <property type="protein sequence ID" value="OIQ00429.1"/>
    <property type="molecule type" value="Genomic_DNA"/>
</dbReference>
<dbReference type="PANTHER" id="PTHR38471:SF2">
    <property type="entry name" value="FOUR HELIX BUNDLE PROTEIN"/>
    <property type="match status" value="1"/>
</dbReference>
<protein>
    <submittedName>
        <fullName evidence="1">Four helix bundle protein</fullName>
    </submittedName>
</protein>
<dbReference type="AlphaFoldDB" id="A0A1J5ITJ4"/>
<name>A0A1J5ITJ4_9BACT</name>